<evidence type="ECO:0000313" key="1">
    <source>
        <dbReference type="EMBL" id="PQD96869.1"/>
    </source>
</evidence>
<evidence type="ECO:0000313" key="2">
    <source>
        <dbReference type="Proteomes" id="UP000239663"/>
    </source>
</evidence>
<sequence>MKIISSAGYELTKEKPNSPEDLFNRSVVKYKEGSRTKELQILYVRYFEELLAERLSVELADFFARHKVKDCLALLYLMKNTGFLPMKKVYINTESDFFNIFEDLDIQEVERILDGIGV</sequence>
<dbReference type="OrthoDB" id="2475704at2"/>
<proteinExistence type="predicted"/>
<organism evidence="1 2">
    <name type="scientific">Pradoshia eiseniae</name>
    <dbReference type="NCBI Taxonomy" id="2064768"/>
    <lineage>
        <taxon>Bacteria</taxon>
        <taxon>Bacillati</taxon>
        <taxon>Bacillota</taxon>
        <taxon>Bacilli</taxon>
        <taxon>Bacillales</taxon>
        <taxon>Bacillaceae</taxon>
        <taxon>Pradoshia</taxon>
    </lineage>
</organism>
<comment type="caution">
    <text evidence="1">The sequence shown here is derived from an EMBL/GenBank/DDBJ whole genome shotgun (WGS) entry which is preliminary data.</text>
</comment>
<gene>
    <name evidence="1" type="ORF">CYL18_03005</name>
</gene>
<reference evidence="1 2" key="1">
    <citation type="submission" date="2017-12" db="EMBL/GenBank/DDBJ databases">
        <title>Taxonomic description and draft genome of Pradoshia cofamensis Gen. nov., sp. nov., a thermotolerant bacillale isolated from anterior gut of earthworm Eisenia fetida.</title>
        <authorList>
            <person name="Saha T."/>
            <person name="Chakraborty R."/>
        </authorList>
    </citation>
    <scope>NUCLEOTIDE SEQUENCE [LARGE SCALE GENOMIC DNA]</scope>
    <source>
        <strain evidence="1 2">EAG3</strain>
    </source>
</reference>
<accession>A0A2S7N4B4</accession>
<protein>
    <submittedName>
        <fullName evidence="1">Uncharacterized protein</fullName>
    </submittedName>
</protein>
<dbReference type="EMBL" id="PKOZ01000001">
    <property type="protein sequence ID" value="PQD96869.1"/>
    <property type="molecule type" value="Genomic_DNA"/>
</dbReference>
<dbReference type="Proteomes" id="UP000239663">
    <property type="component" value="Unassembled WGS sequence"/>
</dbReference>
<name>A0A2S7N4B4_9BACI</name>
<keyword evidence="2" id="KW-1185">Reference proteome</keyword>
<dbReference type="RefSeq" id="WP_104847964.1">
    <property type="nucleotide sequence ID" value="NZ_PKOZ01000001.1"/>
</dbReference>
<dbReference type="AlphaFoldDB" id="A0A2S7N4B4"/>